<dbReference type="Gene3D" id="3.40.50.11900">
    <property type="match status" value="1"/>
</dbReference>
<dbReference type="InterPro" id="IPR051805">
    <property type="entry name" value="Dehydratase_Activator_Redct"/>
</dbReference>
<dbReference type="Pfam" id="PF09989">
    <property type="entry name" value="DUF2229"/>
    <property type="match status" value="1"/>
</dbReference>
<dbReference type="Proteomes" id="UP000214880">
    <property type="component" value="Unassembled WGS sequence"/>
</dbReference>
<protein>
    <submittedName>
        <fullName evidence="2">Predicted nucleotide-binding protein, sugar kinase/HSP70/actin superfamily</fullName>
    </submittedName>
</protein>
<reference evidence="2 3" key="1">
    <citation type="submission" date="2016-10" db="EMBL/GenBank/DDBJ databases">
        <authorList>
            <person name="de Groot N.N."/>
        </authorList>
    </citation>
    <scope>NUCLEOTIDE SEQUENCE [LARGE SCALE GENOMIC DNA]</scope>
    <source>
        <strain evidence="2 3">DSM 1736</strain>
    </source>
</reference>
<keyword evidence="2" id="KW-0808">Transferase</keyword>
<dbReference type="PANTHER" id="PTHR32329">
    <property type="entry name" value="BIFUNCTIONAL PROTEIN [INCLUDES 2-HYDROXYACYL-COA DEHYDRATASE (N-TER) AND ITS ACTIVATOR DOMAIN (C_TERM)-RELATED"/>
    <property type="match status" value="1"/>
</dbReference>
<organism evidence="2 3">
    <name type="scientific">Dendrosporobacter quercicolus</name>
    <dbReference type="NCBI Taxonomy" id="146817"/>
    <lineage>
        <taxon>Bacteria</taxon>
        <taxon>Bacillati</taxon>
        <taxon>Bacillota</taxon>
        <taxon>Negativicutes</taxon>
        <taxon>Selenomonadales</taxon>
        <taxon>Sporomusaceae</taxon>
        <taxon>Dendrosporobacter</taxon>
    </lineage>
</organism>
<dbReference type="GO" id="GO:0016301">
    <property type="term" value="F:kinase activity"/>
    <property type="evidence" value="ECO:0007669"/>
    <property type="project" value="UniProtKB-KW"/>
</dbReference>
<dbReference type="EMBL" id="FNHB01000002">
    <property type="protein sequence ID" value="SDM13137.1"/>
    <property type="molecule type" value="Genomic_DNA"/>
</dbReference>
<dbReference type="InterPro" id="IPR018709">
    <property type="entry name" value="CoA_activase_DUF2229"/>
</dbReference>
<dbReference type="PANTHER" id="PTHR32329:SF2">
    <property type="entry name" value="BIFUNCTIONAL PROTEIN [INCLUDES 2-HYDROXYACYL-COA DEHYDRATASE (N-TER) AND ITS ACTIVATOR DOMAIN (C_TERM)"/>
    <property type="match status" value="1"/>
</dbReference>
<name>A0A1G9QRE8_9FIRM</name>
<sequence>MQARIGLPQGLLYYQYGTVWERFFREIGAEVVVSGETSRQTMDCGSALDEVCLPAKVYYGHAVSLYSEVDYLFVPRIISVHKQQYTCPKIIGMPDMLRTNIGQLPPLIDVSVNLRQSSRDLYRAVTTVGRMVGKNALTSLRAWYRAWHSRDGANGCSPAGDGRTPVALIGHPYLIYDRQISMNIMAKMQQMGLTVLTPEMVDTKTADRAAAVLGKKIFWSGSHHLAGAALALMTASRPVKGVVFMTCFACGPDALIGELIAQRASALNIPCMNLSIDEHTAEAGFITRLEAFSDMLTRRWRPC</sequence>
<feature type="domain" description="DUF2229" evidence="1">
    <location>
        <begin position="4"/>
        <end position="201"/>
    </location>
</feature>
<evidence type="ECO:0000313" key="2">
    <source>
        <dbReference type="EMBL" id="SDM13137.1"/>
    </source>
</evidence>
<evidence type="ECO:0000313" key="3">
    <source>
        <dbReference type="Proteomes" id="UP000214880"/>
    </source>
</evidence>
<keyword evidence="2" id="KW-0418">Kinase</keyword>
<keyword evidence="3" id="KW-1185">Reference proteome</keyword>
<gene>
    <name evidence="2" type="ORF">SAMN04488502_102261</name>
</gene>
<dbReference type="AlphaFoldDB" id="A0A1G9QRE8"/>
<accession>A0A1G9QRE8</accession>
<dbReference type="OrthoDB" id="9780120at2"/>
<dbReference type="STRING" id="146817.SAMN04488502_102261"/>
<evidence type="ECO:0000259" key="1">
    <source>
        <dbReference type="Pfam" id="PF09989"/>
    </source>
</evidence>
<dbReference type="RefSeq" id="WP_092070649.1">
    <property type="nucleotide sequence ID" value="NZ_FNHB01000002.1"/>
</dbReference>
<proteinExistence type="predicted"/>